<dbReference type="Proteomes" id="UP000612746">
    <property type="component" value="Unassembled WGS sequence"/>
</dbReference>
<keyword evidence="2 7" id="KW-0812">Transmembrane</keyword>
<reference evidence="8" key="1">
    <citation type="submission" date="2020-12" db="EMBL/GenBank/DDBJ databases">
        <title>Metabolic potential, ecology and presence of endohyphal bacteria is reflected in genomic diversity of Mucoromycotina.</title>
        <authorList>
            <person name="Muszewska A."/>
            <person name="Okrasinska A."/>
            <person name="Steczkiewicz K."/>
            <person name="Drgas O."/>
            <person name="Orlowska M."/>
            <person name="Perlinska-Lenart U."/>
            <person name="Aleksandrzak-Piekarczyk T."/>
            <person name="Szatraj K."/>
            <person name="Zielenkiewicz U."/>
            <person name="Pilsyk S."/>
            <person name="Malc E."/>
            <person name="Mieczkowski P."/>
            <person name="Kruszewska J.S."/>
            <person name="Biernat P."/>
            <person name="Pawlowska J."/>
        </authorList>
    </citation>
    <scope>NUCLEOTIDE SEQUENCE</scope>
    <source>
        <strain evidence="8">WA0000051536</strain>
    </source>
</reference>
<feature type="transmembrane region" description="Helical" evidence="7">
    <location>
        <begin position="144"/>
        <end position="162"/>
    </location>
</feature>
<evidence type="ECO:0000256" key="1">
    <source>
        <dbReference type="ARBA" id="ARBA00004653"/>
    </source>
</evidence>
<evidence type="ECO:0000256" key="7">
    <source>
        <dbReference type="SAM" id="Phobius"/>
    </source>
</evidence>
<dbReference type="OrthoDB" id="204784at2759"/>
<dbReference type="GO" id="GO:0005829">
    <property type="term" value="C:cytosol"/>
    <property type="evidence" value="ECO:0007669"/>
    <property type="project" value="GOC"/>
</dbReference>
<keyword evidence="4" id="KW-0333">Golgi apparatus</keyword>
<organism evidence="8 9">
    <name type="scientific">Umbelopsis vinacea</name>
    <dbReference type="NCBI Taxonomy" id="44442"/>
    <lineage>
        <taxon>Eukaryota</taxon>
        <taxon>Fungi</taxon>
        <taxon>Fungi incertae sedis</taxon>
        <taxon>Mucoromycota</taxon>
        <taxon>Mucoromycotina</taxon>
        <taxon>Umbelopsidomycetes</taxon>
        <taxon>Umbelopsidales</taxon>
        <taxon>Umbelopsidaceae</taxon>
        <taxon>Umbelopsis</taxon>
    </lineage>
</organism>
<dbReference type="PANTHER" id="PTHR21493:SF9">
    <property type="entry name" value="GOLGI TRANSPORT PROTEIN 1-RELATED"/>
    <property type="match status" value="1"/>
</dbReference>
<evidence type="ECO:0000313" key="8">
    <source>
        <dbReference type="EMBL" id="KAG2174025.1"/>
    </source>
</evidence>
<dbReference type="AlphaFoldDB" id="A0A8H7PHW3"/>
<comment type="subcellular location">
    <subcellularLocation>
        <location evidence="1">Golgi apparatus membrane</location>
        <topology evidence="1">Multi-pass membrane protein</topology>
    </subcellularLocation>
</comment>
<proteinExistence type="inferred from homology"/>
<dbReference type="EMBL" id="JAEPRA010000017">
    <property type="protein sequence ID" value="KAG2174025.1"/>
    <property type="molecule type" value="Genomic_DNA"/>
</dbReference>
<feature type="transmembrane region" description="Helical" evidence="7">
    <location>
        <begin position="113"/>
        <end position="137"/>
    </location>
</feature>
<dbReference type="GO" id="GO:0000139">
    <property type="term" value="C:Golgi membrane"/>
    <property type="evidence" value="ECO:0007669"/>
    <property type="project" value="UniProtKB-SubCell"/>
</dbReference>
<keyword evidence="3 7" id="KW-1133">Transmembrane helix</keyword>
<keyword evidence="9" id="KW-1185">Reference proteome</keyword>
<dbReference type="GO" id="GO:0030134">
    <property type="term" value="C:COPII-coated ER to Golgi transport vesicle"/>
    <property type="evidence" value="ECO:0007669"/>
    <property type="project" value="TreeGrafter"/>
</dbReference>
<dbReference type="Pfam" id="PF04178">
    <property type="entry name" value="Got1"/>
    <property type="match status" value="1"/>
</dbReference>
<name>A0A8H7PHW3_9FUNG</name>
<keyword evidence="5 7" id="KW-0472">Membrane</keyword>
<dbReference type="PANTHER" id="PTHR21493">
    <property type="entry name" value="CGI-141-RELATED/LIPASE CONTAINING PROTEIN"/>
    <property type="match status" value="1"/>
</dbReference>
<dbReference type="InterPro" id="IPR045176">
    <property type="entry name" value="Got1"/>
</dbReference>
<evidence type="ECO:0000256" key="3">
    <source>
        <dbReference type="ARBA" id="ARBA00022989"/>
    </source>
</evidence>
<dbReference type="GO" id="GO:0006888">
    <property type="term" value="P:endoplasmic reticulum to Golgi vesicle-mediated transport"/>
    <property type="evidence" value="ECO:0007669"/>
    <property type="project" value="InterPro"/>
</dbReference>
<protein>
    <submittedName>
        <fullName evidence="8">Uncharacterized protein</fullName>
    </submittedName>
</protein>
<evidence type="ECO:0000256" key="2">
    <source>
        <dbReference type="ARBA" id="ARBA00022692"/>
    </source>
</evidence>
<feature type="transmembrane region" description="Helical" evidence="7">
    <location>
        <begin position="87"/>
        <end position="107"/>
    </location>
</feature>
<accession>A0A8H7PHW3</accession>
<comment type="similarity">
    <text evidence="6">Belongs to the GOT1 family.</text>
</comment>
<evidence type="ECO:0000256" key="4">
    <source>
        <dbReference type="ARBA" id="ARBA00023034"/>
    </source>
</evidence>
<sequence>MYLIKAEVKSTNKDDSSLIHGTFVVKAYPVRLTWAAEGRTLVNAQRAQQLKSVTSGAKNYQRNRGFVQFNSLPEPVHKMWLTDTQKIGAGLTAFGTFFMFLGIMMLFDSGLIAIGNILFLSGITAIIGPRSTLLFFMRREKIRGTICFLGGILLVFIKWPFVGIAVEIFGFLNLFGDFFPVIFGFLKRMPVIGTILSHPAISRVLPRESRTRV</sequence>
<dbReference type="GO" id="GO:0042147">
    <property type="term" value="P:retrograde transport, endosome to Golgi"/>
    <property type="evidence" value="ECO:0007669"/>
    <property type="project" value="InterPro"/>
</dbReference>
<dbReference type="GO" id="GO:0005783">
    <property type="term" value="C:endoplasmic reticulum"/>
    <property type="evidence" value="ECO:0007669"/>
    <property type="project" value="TreeGrafter"/>
</dbReference>
<evidence type="ECO:0000256" key="5">
    <source>
        <dbReference type="ARBA" id="ARBA00023136"/>
    </source>
</evidence>
<dbReference type="GO" id="GO:0000137">
    <property type="term" value="C:Golgi cis cisterna"/>
    <property type="evidence" value="ECO:0007669"/>
    <property type="project" value="TreeGrafter"/>
</dbReference>
<evidence type="ECO:0000256" key="6">
    <source>
        <dbReference type="ARBA" id="ARBA00025799"/>
    </source>
</evidence>
<evidence type="ECO:0000313" key="9">
    <source>
        <dbReference type="Proteomes" id="UP000612746"/>
    </source>
</evidence>
<comment type="caution">
    <text evidence="8">The sequence shown here is derived from an EMBL/GenBank/DDBJ whole genome shotgun (WGS) entry which is preliminary data.</text>
</comment>
<gene>
    <name evidence="8" type="ORF">INT44_000139</name>
</gene>
<dbReference type="InterPro" id="IPR007305">
    <property type="entry name" value="Vesicle_transpt_Got1/SFT2"/>
</dbReference>